<dbReference type="EMBL" id="LVLJ01001101">
    <property type="protein sequence ID" value="OAE31409.1"/>
    <property type="molecule type" value="Genomic_DNA"/>
</dbReference>
<reference evidence="1" key="1">
    <citation type="submission" date="2016-03" db="EMBL/GenBank/DDBJ databases">
        <title>Mechanisms controlling the formation of the plant cell surface in tip-growing cells are functionally conserved among land plants.</title>
        <authorList>
            <person name="Honkanen S."/>
            <person name="Jones V.A."/>
            <person name="Morieri G."/>
            <person name="Champion C."/>
            <person name="Hetherington A.J."/>
            <person name="Kelly S."/>
            <person name="Saint-Marcoux D."/>
            <person name="Proust H."/>
            <person name="Prescott H."/>
            <person name="Dolan L."/>
        </authorList>
    </citation>
    <scope>NUCLEOTIDE SEQUENCE [LARGE SCALE GENOMIC DNA]</scope>
    <source>
        <tissue evidence="1">Whole gametophyte</tissue>
    </source>
</reference>
<evidence type="ECO:0000313" key="2">
    <source>
        <dbReference type="Proteomes" id="UP000077202"/>
    </source>
</evidence>
<dbReference type="AlphaFoldDB" id="A0A176WE98"/>
<proteinExistence type="predicted"/>
<sequence length="158" mass="17513">MTRSARRSSAAVASESPIRERPSYSAETGEFLCRSRCCASILRDAKMGCLRVASTCNPSCVSEFVHRFDDALFRRKSGEGLGLLLFMGRSWTSRHLAPLELREVVFPFRFVISSSNLRSDPACLSGLTSMPQAVGGMEEDFFNCTNGRAVTWTVRKTT</sequence>
<comment type="caution">
    <text evidence="1">The sequence shown here is derived from an EMBL/GenBank/DDBJ whole genome shotgun (WGS) entry which is preliminary data.</text>
</comment>
<gene>
    <name evidence="1" type="ORF">AXG93_841s1010</name>
</gene>
<accession>A0A176WE98</accession>
<keyword evidence="2" id="KW-1185">Reference proteome</keyword>
<organism evidence="1 2">
    <name type="scientific">Marchantia polymorpha subsp. ruderalis</name>
    <dbReference type="NCBI Taxonomy" id="1480154"/>
    <lineage>
        <taxon>Eukaryota</taxon>
        <taxon>Viridiplantae</taxon>
        <taxon>Streptophyta</taxon>
        <taxon>Embryophyta</taxon>
        <taxon>Marchantiophyta</taxon>
        <taxon>Marchantiopsida</taxon>
        <taxon>Marchantiidae</taxon>
        <taxon>Marchantiales</taxon>
        <taxon>Marchantiaceae</taxon>
        <taxon>Marchantia</taxon>
    </lineage>
</organism>
<evidence type="ECO:0000313" key="1">
    <source>
        <dbReference type="EMBL" id="OAE31409.1"/>
    </source>
</evidence>
<name>A0A176WE98_MARPO</name>
<dbReference type="Proteomes" id="UP000077202">
    <property type="component" value="Unassembled WGS sequence"/>
</dbReference>
<protein>
    <submittedName>
        <fullName evidence="1">Uncharacterized protein</fullName>
    </submittedName>
</protein>